<feature type="compositionally biased region" description="Basic and acidic residues" evidence="1">
    <location>
        <begin position="147"/>
        <end position="158"/>
    </location>
</feature>
<dbReference type="AlphaFoldDB" id="A0A0C3QB84"/>
<accession>A0A0C3QB84</accession>
<dbReference type="OrthoDB" id="3212322at2759"/>
<evidence type="ECO:0000313" key="2">
    <source>
        <dbReference type="EMBL" id="KIO27705.1"/>
    </source>
</evidence>
<reference evidence="3" key="2">
    <citation type="submission" date="2015-01" db="EMBL/GenBank/DDBJ databases">
        <title>Evolutionary Origins and Diversification of the Mycorrhizal Mutualists.</title>
        <authorList>
            <consortium name="DOE Joint Genome Institute"/>
            <consortium name="Mycorrhizal Genomics Consortium"/>
            <person name="Kohler A."/>
            <person name="Kuo A."/>
            <person name="Nagy L.G."/>
            <person name="Floudas D."/>
            <person name="Copeland A."/>
            <person name="Barry K.W."/>
            <person name="Cichocki N."/>
            <person name="Veneault-Fourrey C."/>
            <person name="LaButti K."/>
            <person name="Lindquist E.A."/>
            <person name="Lipzen A."/>
            <person name="Lundell T."/>
            <person name="Morin E."/>
            <person name="Murat C."/>
            <person name="Riley R."/>
            <person name="Ohm R."/>
            <person name="Sun H."/>
            <person name="Tunlid A."/>
            <person name="Henrissat B."/>
            <person name="Grigoriev I.V."/>
            <person name="Hibbett D.S."/>
            <person name="Martin F."/>
        </authorList>
    </citation>
    <scope>NUCLEOTIDE SEQUENCE [LARGE SCALE GENOMIC DNA]</scope>
    <source>
        <strain evidence="3">MUT 4182</strain>
    </source>
</reference>
<feature type="region of interest" description="Disordered" evidence="1">
    <location>
        <begin position="366"/>
        <end position="391"/>
    </location>
</feature>
<organism evidence="2 3">
    <name type="scientific">Tulasnella calospora MUT 4182</name>
    <dbReference type="NCBI Taxonomy" id="1051891"/>
    <lineage>
        <taxon>Eukaryota</taxon>
        <taxon>Fungi</taxon>
        <taxon>Dikarya</taxon>
        <taxon>Basidiomycota</taxon>
        <taxon>Agaricomycotina</taxon>
        <taxon>Agaricomycetes</taxon>
        <taxon>Cantharellales</taxon>
        <taxon>Tulasnellaceae</taxon>
        <taxon>Tulasnella</taxon>
    </lineage>
</organism>
<keyword evidence="3" id="KW-1185">Reference proteome</keyword>
<sequence length="712" mass="75030">MSSSTENEDQVNKTEDRWMSHGARYEIRENEPALDFEHLDGASDVQALLCELEAGLGITLEMEDLSLPLGVDKKMGVVNPLSGPGVNLGCAIQGGNAEGPSPSSIDPVLLPPQGASNFALTSGSASQKEVIDLTGEEEDERVSQTSVRKDLLQKRDLGKNPLQPQRPPLPFSPSLVGNCQTPRNSKSTKGAALSRLSVPVHGGGFSISPLLPDPTAITMDTLWDFSASQPPDPLYPTTMPELMAPQPKRYVQDFQISDNMIAKPVGLGITMDAISVGPDGGFGAVSSIDMDRLTYSAPLSTIEQLTNGIPERPGPTLGPNPVDLWSIDAASWGKPLAQSRTSNVDTLSAAGGSSLGPAVSLRPASPVSLAGVPPGQSSNLSPKKQTRTSTSSWPDFVMAHYNPRSYSNPPVLHGSPIKIKQPNGPISGTDLKIVSTRYPFPSRGETKLPKTPEKKRKATYPDAPTIKATPSPARPPNIGQSRKVVQAFAAQKAERNEERARTGTIGPASLNQEKASRKREKNGGKLGEYESENNGAKDPKLNEGGLAAEGVANVPHDEWSIFGGVGAEIQSGVTVGAPVGALQGAAIIEEGSSGLALPPIDEWVSAFLGAPGTSVGPASLPAPQPLFNYPLSFNPPNSYMPTVQLSSHLGEVDPAFWPVEFAEPFGPLLSGVIPEPILADQGEGSLLAGQKRALEVHSGEDKAGRAAKRVRI</sequence>
<protein>
    <submittedName>
        <fullName evidence="2">Uncharacterized protein</fullName>
    </submittedName>
</protein>
<feature type="compositionally biased region" description="Basic and acidic residues" evidence="1">
    <location>
        <begin position="492"/>
        <end position="501"/>
    </location>
</feature>
<feature type="region of interest" description="Disordered" evidence="1">
    <location>
        <begin position="490"/>
        <end position="543"/>
    </location>
</feature>
<name>A0A0C3QB84_9AGAM</name>
<reference evidence="2 3" key="1">
    <citation type="submission" date="2014-04" db="EMBL/GenBank/DDBJ databases">
        <authorList>
            <consortium name="DOE Joint Genome Institute"/>
            <person name="Kuo A."/>
            <person name="Girlanda M."/>
            <person name="Perotto S."/>
            <person name="Kohler A."/>
            <person name="Nagy L.G."/>
            <person name="Floudas D."/>
            <person name="Copeland A."/>
            <person name="Barry K.W."/>
            <person name="Cichocki N."/>
            <person name="Veneault-Fourrey C."/>
            <person name="LaButti K."/>
            <person name="Lindquist E.A."/>
            <person name="Lipzen A."/>
            <person name="Lundell T."/>
            <person name="Morin E."/>
            <person name="Murat C."/>
            <person name="Sun H."/>
            <person name="Tunlid A."/>
            <person name="Henrissat B."/>
            <person name="Grigoriev I.V."/>
            <person name="Hibbett D.S."/>
            <person name="Martin F."/>
            <person name="Nordberg H.P."/>
            <person name="Cantor M.N."/>
            <person name="Hua S.X."/>
        </authorList>
    </citation>
    <scope>NUCLEOTIDE SEQUENCE [LARGE SCALE GENOMIC DNA]</scope>
    <source>
        <strain evidence="2 3">MUT 4182</strain>
    </source>
</reference>
<dbReference type="Proteomes" id="UP000054248">
    <property type="component" value="Unassembled WGS sequence"/>
</dbReference>
<feature type="compositionally biased region" description="Polar residues" evidence="1">
    <location>
        <begin position="375"/>
        <end position="391"/>
    </location>
</feature>
<feature type="compositionally biased region" description="Polar residues" evidence="1">
    <location>
        <begin position="114"/>
        <end position="127"/>
    </location>
</feature>
<evidence type="ECO:0000256" key="1">
    <source>
        <dbReference type="SAM" id="MobiDB-lite"/>
    </source>
</evidence>
<dbReference type="EMBL" id="KN823004">
    <property type="protein sequence ID" value="KIO27705.1"/>
    <property type="molecule type" value="Genomic_DNA"/>
</dbReference>
<dbReference type="HOGENOM" id="CLU_387889_0_0_1"/>
<feature type="region of interest" description="Disordered" evidence="1">
    <location>
        <begin position="439"/>
        <end position="478"/>
    </location>
</feature>
<gene>
    <name evidence="2" type="ORF">M407DRAFT_232351</name>
</gene>
<proteinExistence type="predicted"/>
<feature type="region of interest" description="Disordered" evidence="1">
    <location>
        <begin position="93"/>
        <end position="175"/>
    </location>
</feature>
<evidence type="ECO:0000313" key="3">
    <source>
        <dbReference type="Proteomes" id="UP000054248"/>
    </source>
</evidence>